<dbReference type="InterPro" id="IPR038595">
    <property type="entry name" value="LOR_sf"/>
</dbReference>
<evidence type="ECO:0000256" key="2">
    <source>
        <dbReference type="SAM" id="MobiDB-lite"/>
    </source>
</evidence>
<evidence type="ECO:0000313" key="4">
    <source>
        <dbReference type="Proteomes" id="UP001603857"/>
    </source>
</evidence>
<feature type="region of interest" description="Disordered" evidence="2">
    <location>
        <begin position="142"/>
        <end position="172"/>
    </location>
</feature>
<dbReference type="Pfam" id="PF04525">
    <property type="entry name" value="LOR"/>
    <property type="match status" value="1"/>
</dbReference>
<gene>
    <name evidence="3" type="ORF">Fmac_032291</name>
</gene>
<dbReference type="Proteomes" id="UP001603857">
    <property type="component" value="Unassembled WGS sequence"/>
</dbReference>
<dbReference type="SUPFAM" id="SSF54518">
    <property type="entry name" value="Tubby C-terminal domain-like"/>
    <property type="match status" value="1"/>
</dbReference>
<sequence>MSSMAELISVISPSYCHPKSLNLQIDTQNCAAYDEKGNPVFSLNKDELTLHHRRVLYDDKGNPIVTLYKKIENNMGFNVWIEPNVDSAFIVALIMIIMEDWKGLKLMHTTGKVVGGVAGEVAGEVVGTVAVAGLAAAGVPWLLPNQGGEEGGGREEDEEGEEEEGGEEENVD</sequence>
<dbReference type="PANTHER" id="PTHR31087:SF58">
    <property type="entry name" value="OS07G0230700 PROTEIN"/>
    <property type="match status" value="1"/>
</dbReference>
<dbReference type="Gene3D" id="2.40.160.200">
    <property type="entry name" value="LURP1-related"/>
    <property type="match status" value="1"/>
</dbReference>
<name>A0ABD1L4I2_9FABA</name>
<organism evidence="3 4">
    <name type="scientific">Flemingia macrophylla</name>
    <dbReference type="NCBI Taxonomy" id="520843"/>
    <lineage>
        <taxon>Eukaryota</taxon>
        <taxon>Viridiplantae</taxon>
        <taxon>Streptophyta</taxon>
        <taxon>Embryophyta</taxon>
        <taxon>Tracheophyta</taxon>
        <taxon>Spermatophyta</taxon>
        <taxon>Magnoliopsida</taxon>
        <taxon>eudicotyledons</taxon>
        <taxon>Gunneridae</taxon>
        <taxon>Pentapetalae</taxon>
        <taxon>rosids</taxon>
        <taxon>fabids</taxon>
        <taxon>Fabales</taxon>
        <taxon>Fabaceae</taxon>
        <taxon>Papilionoideae</taxon>
        <taxon>50 kb inversion clade</taxon>
        <taxon>NPAAA clade</taxon>
        <taxon>indigoferoid/millettioid clade</taxon>
        <taxon>Phaseoleae</taxon>
        <taxon>Flemingia</taxon>
    </lineage>
</organism>
<reference evidence="3 4" key="1">
    <citation type="submission" date="2024-08" db="EMBL/GenBank/DDBJ databases">
        <title>Insights into the chromosomal genome structure of Flemingia macrophylla.</title>
        <authorList>
            <person name="Ding Y."/>
            <person name="Zhao Y."/>
            <person name="Bi W."/>
            <person name="Wu M."/>
            <person name="Zhao G."/>
            <person name="Gong Y."/>
            <person name="Li W."/>
            <person name="Zhang P."/>
        </authorList>
    </citation>
    <scope>NUCLEOTIDE SEQUENCE [LARGE SCALE GENOMIC DNA]</scope>
    <source>
        <strain evidence="3">DYQJB</strain>
        <tissue evidence="3">Leaf</tissue>
    </source>
</reference>
<comment type="similarity">
    <text evidence="1">Belongs to the LOR family.</text>
</comment>
<evidence type="ECO:0000313" key="3">
    <source>
        <dbReference type="EMBL" id="KAL2318415.1"/>
    </source>
</evidence>
<comment type="caution">
    <text evidence="3">The sequence shown here is derived from an EMBL/GenBank/DDBJ whole genome shotgun (WGS) entry which is preliminary data.</text>
</comment>
<accession>A0ABD1L4I2</accession>
<dbReference type="PANTHER" id="PTHR31087">
    <property type="match status" value="1"/>
</dbReference>
<dbReference type="InterPro" id="IPR025659">
    <property type="entry name" value="Tubby-like_C"/>
</dbReference>
<dbReference type="EMBL" id="JBGMDY010000011">
    <property type="protein sequence ID" value="KAL2318415.1"/>
    <property type="molecule type" value="Genomic_DNA"/>
</dbReference>
<dbReference type="AlphaFoldDB" id="A0ABD1L4I2"/>
<evidence type="ECO:0000256" key="1">
    <source>
        <dbReference type="ARBA" id="ARBA00005437"/>
    </source>
</evidence>
<keyword evidence="4" id="KW-1185">Reference proteome</keyword>
<dbReference type="InterPro" id="IPR007612">
    <property type="entry name" value="LOR"/>
</dbReference>
<protein>
    <submittedName>
        <fullName evidence="3">Uncharacterized protein</fullName>
    </submittedName>
</protein>
<proteinExistence type="inferred from homology"/>
<feature type="compositionally biased region" description="Acidic residues" evidence="2">
    <location>
        <begin position="155"/>
        <end position="172"/>
    </location>
</feature>